<proteinExistence type="predicted"/>
<reference evidence="1 2" key="1">
    <citation type="journal article" date="2024" name="Microbiol. Resour. Announc.">
        <title>Genome annotations for the ascomycete fungi Trichoderma harzianum, Trichoderma aggressivum, and Purpureocillium lilacinum.</title>
        <authorList>
            <person name="Beijen E.P.W."/>
            <person name="Ohm R.A."/>
        </authorList>
    </citation>
    <scope>NUCLEOTIDE SEQUENCE [LARGE SCALE GENOMIC DNA]</scope>
    <source>
        <strain evidence="1 2">CBS 150709</strain>
    </source>
</reference>
<dbReference type="Proteomes" id="UP001287286">
    <property type="component" value="Unassembled WGS sequence"/>
</dbReference>
<evidence type="ECO:0000313" key="1">
    <source>
        <dbReference type="EMBL" id="KAK4074944.1"/>
    </source>
</evidence>
<dbReference type="EMBL" id="JAWRVI010000135">
    <property type="protein sequence ID" value="KAK4074944.1"/>
    <property type="molecule type" value="Genomic_DNA"/>
</dbReference>
<sequence>MSAFAEPYIAQILEGTLKFPDGLVAETWEPYYTPWGFTIYRTAFGPSTDDQWKLLLDTITSEVIATISFYKDKEPTAADALISLFRLDPRSDASTQAGATIDQIRELYKNGSGGMPMNAERLRLFLLADDEVLEAASGGKPWIKCVQADYDATKYVPKNNRVWGGGRQTYFGWMKVTARSLLEFWDQLSVWTLERITPPTIDEAQLGVWDGL</sequence>
<name>A0ABR0BFT3_PURLI</name>
<accession>A0ABR0BFT3</accession>
<gene>
    <name evidence="1" type="ORF">Purlil1_12813</name>
</gene>
<keyword evidence="2" id="KW-1185">Reference proteome</keyword>
<comment type="caution">
    <text evidence="1">The sequence shown here is derived from an EMBL/GenBank/DDBJ whole genome shotgun (WGS) entry which is preliminary data.</text>
</comment>
<evidence type="ECO:0000313" key="2">
    <source>
        <dbReference type="Proteomes" id="UP001287286"/>
    </source>
</evidence>
<organism evidence="1 2">
    <name type="scientific">Purpureocillium lilacinum</name>
    <name type="common">Paecilomyces lilacinus</name>
    <dbReference type="NCBI Taxonomy" id="33203"/>
    <lineage>
        <taxon>Eukaryota</taxon>
        <taxon>Fungi</taxon>
        <taxon>Dikarya</taxon>
        <taxon>Ascomycota</taxon>
        <taxon>Pezizomycotina</taxon>
        <taxon>Sordariomycetes</taxon>
        <taxon>Hypocreomycetidae</taxon>
        <taxon>Hypocreales</taxon>
        <taxon>Ophiocordycipitaceae</taxon>
        <taxon>Purpureocillium</taxon>
    </lineage>
</organism>
<protein>
    <submittedName>
        <fullName evidence="1">Uncharacterized protein</fullName>
    </submittedName>
</protein>